<dbReference type="PANTHER" id="PTHR13360">
    <property type="entry name" value="ACTIVATING SIGNAL COINTEGRATOR 1 COMPLEX SUBUNIT 1"/>
    <property type="match status" value="1"/>
</dbReference>
<dbReference type="GO" id="GO:0006307">
    <property type="term" value="P:DNA alkylation repair"/>
    <property type="evidence" value="ECO:0007669"/>
    <property type="project" value="InterPro"/>
</dbReference>
<dbReference type="InterPro" id="IPR009210">
    <property type="entry name" value="ASCC1"/>
</dbReference>
<dbReference type="Gene3D" id="3.90.1140.10">
    <property type="entry name" value="Cyclic phosphodiesterase"/>
    <property type="match status" value="1"/>
</dbReference>
<dbReference type="Proteomes" id="UP000316270">
    <property type="component" value="Chromosome 10"/>
</dbReference>
<evidence type="ECO:0000313" key="4">
    <source>
        <dbReference type="Proteomes" id="UP000316270"/>
    </source>
</evidence>
<dbReference type="Pfam" id="PF10469">
    <property type="entry name" value="AKAP7_NLS"/>
    <property type="match status" value="1"/>
</dbReference>
<dbReference type="SMART" id="SM00073">
    <property type="entry name" value="HPT"/>
    <property type="match status" value="1"/>
</dbReference>
<accession>A0A517LE58</accession>
<evidence type="ECO:0000313" key="3">
    <source>
        <dbReference type="EMBL" id="QDS73927.1"/>
    </source>
</evidence>
<organism evidence="3 4">
    <name type="scientific">Venturia effusa</name>
    <dbReference type="NCBI Taxonomy" id="50376"/>
    <lineage>
        <taxon>Eukaryota</taxon>
        <taxon>Fungi</taxon>
        <taxon>Dikarya</taxon>
        <taxon>Ascomycota</taxon>
        <taxon>Pezizomycotina</taxon>
        <taxon>Dothideomycetes</taxon>
        <taxon>Pleosporomycetidae</taxon>
        <taxon>Venturiales</taxon>
        <taxon>Venturiaceae</taxon>
        <taxon>Venturia</taxon>
    </lineage>
</organism>
<reference evidence="3 4" key="1">
    <citation type="submission" date="2019-07" db="EMBL/GenBank/DDBJ databases">
        <title>Finished genome of Venturia effusa.</title>
        <authorList>
            <person name="Young C.A."/>
            <person name="Cox M.P."/>
            <person name="Ganley A.R.D."/>
            <person name="David W.J."/>
        </authorList>
    </citation>
    <scope>NUCLEOTIDE SEQUENCE [LARGE SCALE GENOMIC DNA]</scope>
    <source>
        <strain evidence="4">albino</strain>
    </source>
</reference>
<dbReference type="Gene3D" id="1.20.120.160">
    <property type="entry name" value="HPT domain"/>
    <property type="match status" value="1"/>
</dbReference>
<dbReference type="InterPro" id="IPR009097">
    <property type="entry name" value="Cyclic_Pdiesterase"/>
</dbReference>
<feature type="modified residue" description="Phosphohistidine" evidence="1">
    <location>
        <position position="79"/>
    </location>
</feature>
<proteinExistence type="predicted"/>
<dbReference type="InterPro" id="IPR036641">
    <property type="entry name" value="HPT_dom_sf"/>
</dbReference>
<dbReference type="GO" id="GO:0000160">
    <property type="term" value="P:phosphorelay signal transduction system"/>
    <property type="evidence" value="ECO:0007669"/>
    <property type="project" value="InterPro"/>
</dbReference>
<dbReference type="SUPFAM" id="SSF55144">
    <property type="entry name" value="LigT-like"/>
    <property type="match status" value="1"/>
</dbReference>
<feature type="domain" description="HPt" evidence="2">
    <location>
        <begin position="40"/>
        <end position="139"/>
    </location>
</feature>
<dbReference type="CDD" id="cd00088">
    <property type="entry name" value="HPT"/>
    <property type="match status" value="1"/>
</dbReference>
<keyword evidence="4" id="KW-1185">Reference proteome</keyword>
<dbReference type="AlphaFoldDB" id="A0A517LE58"/>
<gene>
    <name evidence="3" type="ORF">FKW77_007738</name>
</gene>
<dbReference type="SUPFAM" id="SSF47226">
    <property type="entry name" value="Histidine-containing phosphotransfer domain, HPT domain"/>
    <property type="match status" value="1"/>
</dbReference>
<dbReference type="PROSITE" id="PS50894">
    <property type="entry name" value="HPT"/>
    <property type="match status" value="1"/>
</dbReference>
<keyword evidence="1" id="KW-0597">Phosphoprotein</keyword>
<dbReference type="GO" id="GO:0005634">
    <property type="term" value="C:nucleus"/>
    <property type="evidence" value="ECO:0007669"/>
    <property type="project" value="TreeGrafter"/>
</dbReference>
<protein>
    <recommendedName>
        <fullName evidence="2">HPt domain-containing protein</fullName>
    </recommendedName>
</protein>
<sequence length="408" mass="45048">MPPAADDGGDSSMALLAEASDEIDRTTFEQILEMDDDEQEREFSRSIVFDFFDQAESTFVKMDSYLKDKDLDQLSALGHFLKGSSATLGLTKVKDSCEKIQHFGARKDETGQLDEDDDEKSLKRLAETIATAKTEFHSVEEVLKRSGYKAGQSSGSSKQPNQPKRAPLTHFLCLPLVTEKSKPQLEASLSRFRKTLSAKFLDGLPADDATPRAFGQGPRVPLVPPSAIRPVGTIHFTLGVMSLETNERVQEAADFLRGLDLKSMIETNSRANDPLIISLTSLRSMHAPQSTSVLYAGPGEDSDDLIQIASVLRSTFTEQGYLIPDERPLKLHATIVNTIYAKSGNKKIANLKINAEGLLDEWKDFVWAKDFTIEKLAICKMGAKKITDADGEIIGEEYEEMASIQFST</sequence>
<dbReference type="PANTHER" id="PTHR13360:SF1">
    <property type="entry name" value="ACTIVATING SIGNAL COINTEGRATOR 1 COMPLEX SUBUNIT 1"/>
    <property type="match status" value="1"/>
</dbReference>
<dbReference type="InterPro" id="IPR008207">
    <property type="entry name" value="Sig_transdc_His_kin_Hpt_dom"/>
</dbReference>
<dbReference type="Pfam" id="PF01627">
    <property type="entry name" value="Hpt"/>
    <property type="match status" value="1"/>
</dbReference>
<dbReference type="InterPro" id="IPR019510">
    <property type="entry name" value="AKAP7-like_phosphoesterase"/>
</dbReference>
<dbReference type="STRING" id="50376.A0A517LE58"/>
<dbReference type="OrthoDB" id="277832at2759"/>
<name>A0A517LE58_9PEZI</name>
<evidence type="ECO:0000256" key="1">
    <source>
        <dbReference type="PROSITE-ProRule" id="PRU00110"/>
    </source>
</evidence>
<dbReference type="GO" id="GO:0006355">
    <property type="term" value="P:regulation of DNA-templated transcription"/>
    <property type="evidence" value="ECO:0007669"/>
    <property type="project" value="TreeGrafter"/>
</dbReference>
<evidence type="ECO:0000259" key="2">
    <source>
        <dbReference type="PROSITE" id="PS50894"/>
    </source>
</evidence>
<dbReference type="EMBL" id="CP042194">
    <property type="protein sequence ID" value="QDS73927.1"/>
    <property type="molecule type" value="Genomic_DNA"/>
</dbReference>